<dbReference type="InterPro" id="IPR027417">
    <property type="entry name" value="P-loop_NTPase"/>
</dbReference>
<dbReference type="InterPro" id="IPR005118">
    <property type="entry name" value="TRCF_C"/>
</dbReference>
<dbReference type="InterPro" id="IPR003711">
    <property type="entry name" value="CarD-like/TRCF_RID"/>
</dbReference>
<dbReference type="Pfam" id="PF00271">
    <property type="entry name" value="Helicase_C"/>
    <property type="match status" value="1"/>
</dbReference>
<comment type="subcellular location">
    <subcellularLocation>
        <location evidence="1 13">Cytoplasm</location>
    </subcellularLocation>
</comment>
<comment type="similarity">
    <text evidence="10 13">In the N-terminal section; belongs to the UvrB family.</text>
</comment>
<evidence type="ECO:0000256" key="9">
    <source>
        <dbReference type="ARBA" id="ARBA00023204"/>
    </source>
</evidence>
<dbReference type="FunFam" id="3.40.50.300:FF:000300">
    <property type="entry name" value="Transcription-repair-coupling factor"/>
    <property type="match status" value="1"/>
</dbReference>
<feature type="region of interest" description="Disordered" evidence="14">
    <location>
        <begin position="347"/>
        <end position="371"/>
    </location>
</feature>
<dbReference type="GO" id="GO:0000716">
    <property type="term" value="P:transcription-coupled nucleotide-excision repair, DNA damage recognition"/>
    <property type="evidence" value="ECO:0007669"/>
    <property type="project" value="UniProtKB-UniRule"/>
</dbReference>
<dbReference type="GO" id="GO:0005524">
    <property type="term" value="F:ATP binding"/>
    <property type="evidence" value="ECO:0007669"/>
    <property type="project" value="UniProtKB-UniRule"/>
</dbReference>
<dbReference type="InterPro" id="IPR004576">
    <property type="entry name" value="Mfd"/>
</dbReference>
<keyword evidence="2 13" id="KW-0963">Cytoplasm</keyword>
<evidence type="ECO:0000256" key="8">
    <source>
        <dbReference type="ARBA" id="ARBA00023125"/>
    </source>
</evidence>
<dbReference type="InterPro" id="IPR047112">
    <property type="entry name" value="RecG/Mfd"/>
</dbReference>
<evidence type="ECO:0000256" key="1">
    <source>
        <dbReference type="ARBA" id="ARBA00004496"/>
    </source>
</evidence>
<keyword evidence="9 13" id="KW-0234">DNA repair</keyword>
<dbReference type="HAMAP" id="MF_00969">
    <property type="entry name" value="TRCF"/>
    <property type="match status" value="1"/>
</dbReference>
<dbReference type="SMART" id="SM00490">
    <property type="entry name" value="HELICc"/>
    <property type="match status" value="1"/>
</dbReference>
<dbReference type="GO" id="GO:0006355">
    <property type="term" value="P:regulation of DNA-templated transcription"/>
    <property type="evidence" value="ECO:0007669"/>
    <property type="project" value="UniProtKB-UniRule"/>
</dbReference>
<dbReference type="Pfam" id="PF02559">
    <property type="entry name" value="CarD_TRCF_RID"/>
    <property type="match status" value="1"/>
</dbReference>
<dbReference type="Pfam" id="PF21132">
    <property type="entry name" value="MFD_D3"/>
    <property type="match status" value="1"/>
</dbReference>
<accession>A0A540VVX6</accession>
<dbReference type="NCBIfam" id="NF007966">
    <property type="entry name" value="PRK10689.1"/>
    <property type="match status" value="1"/>
</dbReference>
<dbReference type="InterPro" id="IPR036101">
    <property type="entry name" value="CarD-like/TRCF_RID_sf"/>
</dbReference>
<dbReference type="InterPro" id="IPR014001">
    <property type="entry name" value="Helicase_ATP-bd"/>
</dbReference>
<dbReference type="PANTHER" id="PTHR47964:SF1">
    <property type="entry name" value="ATP-DEPENDENT DNA HELICASE HOMOLOG RECG, CHLOROPLASTIC"/>
    <property type="match status" value="1"/>
</dbReference>
<dbReference type="InterPro" id="IPR001650">
    <property type="entry name" value="Helicase_C-like"/>
</dbReference>
<gene>
    <name evidence="13" type="primary">mfd</name>
    <name evidence="17" type="ORF">FKY71_04220</name>
</gene>
<keyword evidence="3 13" id="KW-0547">Nucleotide-binding</keyword>
<dbReference type="GO" id="GO:0016787">
    <property type="term" value="F:hydrolase activity"/>
    <property type="evidence" value="ECO:0007669"/>
    <property type="project" value="UniProtKB-KW"/>
</dbReference>
<keyword evidence="4 13" id="KW-0227">DNA damage</keyword>
<dbReference type="GO" id="GO:0003684">
    <property type="term" value="F:damaged DNA binding"/>
    <property type="evidence" value="ECO:0007669"/>
    <property type="project" value="InterPro"/>
</dbReference>
<dbReference type="InterPro" id="IPR048635">
    <property type="entry name" value="MFD_D3"/>
</dbReference>
<dbReference type="SMART" id="SM00487">
    <property type="entry name" value="DEXDc"/>
    <property type="match status" value="1"/>
</dbReference>
<dbReference type="Proteomes" id="UP000315400">
    <property type="component" value="Unassembled WGS sequence"/>
</dbReference>
<feature type="compositionally biased region" description="Basic and acidic residues" evidence="14">
    <location>
        <begin position="347"/>
        <end position="359"/>
    </location>
</feature>
<dbReference type="CDD" id="cd17991">
    <property type="entry name" value="DEXHc_TRCF"/>
    <property type="match status" value="1"/>
</dbReference>
<dbReference type="GO" id="GO:0003678">
    <property type="term" value="F:DNA helicase activity"/>
    <property type="evidence" value="ECO:0007669"/>
    <property type="project" value="TreeGrafter"/>
</dbReference>
<dbReference type="Gene3D" id="3.40.50.11140">
    <property type="match status" value="1"/>
</dbReference>
<dbReference type="NCBIfam" id="TIGR00580">
    <property type="entry name" value="mfd"/>
    <property type="match status" value="1"/>
</dbReference>
<comment type="similarity">
    <text evidence="11 13">In the C-terminal section; belongs to the helicase family. RecG subfamily.</text>
</comment>
<evidence type="ECO:0000256" key="3">
    <source>
        <dbReference type="ARBA" id="ARBA00022741"/>
    </source>
</evidence>
<dbReference type="Pfam" id="PF03461">
    <property type="entry name" value="TRCF"/>
    <property type="match status" value="1"/>
</dbReference>
<name>A0A540VVX6_9GAMM</name>
<dbReference type="SUPFAM" id="SSF52540">
    <property type="entry name" value="P-loop containing nucleoside triphosphate hydrolases"/>
    <property type="match status" value="4"/>
</dbReference>
<organism evidence="17 18">
    <name type="scientific">Spiribacter salinus</name>
    <dbReference type="NCBI Taxonomy" id="1335746"/>
    <lineage>
        <taxon>Bacteria</taxon>
        <taxon>Pseudomonadati</taxon>
        <taxon>Pseudomonadota</taxon>
        <taxon>Gammaproteobacteria</taxon>
        <taxon>Chromatiales</taxon>
        <taxon>Ectothiorhodospiraceae</taxon>
        <taxon>Spiribacter</taxon>
    </lineage>
</organism>
<keyword evidence="6" id="KW-0347">Helicase</keyword>
<evidence type="ECO:0000313" key="18">
    <source>
        <dbReference type="Proteomes" id="UP000315400"/>
    </source>
</evidence>
<dbReference type="InterPro" id="IPR041471">
    <property type="entry name" value="UvrB_inter"/>
</dbReference>
<dbReference type="InterPro" id="IPR011545">
    <property type="entry name" value="DEAD/DEAH_box_helicase_dom"/>
</dbReference>
<evidence type="ECO:0000256" key="13">
    <source>
        <dbReference type="HAMAP-Rule" id="MF_00969"/>
    </source>
</evidence>
<evidence type="ECO:0000313" key="17">
    <source>
        <dbReference type="EMBL" id="TQF00294.1"/>
    </source>
</evidence>
<evidence type="ECO:0000256" key="12">
    <source>
        <dbReference type="ARBA" id="ARBA00070128"/>
    </source>
</evidence>
<dbReference type="GO" id="GO:0005737">
    <property type="term" value="C:cytoplasm"/>
    <property type="evidence" value="ECO:0007669"/>
    <property type="project" value="UniProtKB-SubCell"/>
</dbReference>
<dbReference type="Gene3D" id="2.40.10.170">
    <property type="match status" value="1"/>
</dbReference>
<evidence type="ECO:0000256" key="14">
    <source>
        <dbReference type="SAM" id="MobiDB-lite"/>
    </source>
</evidence>
<dbReference type="FunFam" id="3.40.50.300:FF:000546">
    <property type="entry name" value="Transcription-repair-coupling factor"/>
    <property type="match status" value="1"/>
</dbReference>
<dbReference type="SMART" id="SM01058">
    <property type="entry name" value="CarD_TRCF"/>
    <property type="match status" value="1"/>
</dbReference>
<evidence type="ECO:0000259" key="16">
    <source>
        <dbReference type="PROSITE" id="PS51194"/>
    </source>
</evidence>
<dbReference type="PROSITE" id="PS51192">
    <property type="entry name" value="HELICASE_ATP_BIND_1"/>
    <property type="match status" value="1"/>
</dbReference>
<proteinExistence type="inferred from homology"/>
<evidence type="ECO:0000256" key="10">
    <source>
        <dbReference type="ARBA" id="ARBA00061104"/>
    </source>
</evidence>
<feature type="domain" description="Helicase C-terminal" evidence="16">
    <location>
        <begin position="798"/>
        <end position="965"/>
    </location>
</feature>
<dbReference type="SUPFAM" id="SSF143517">
    <property type="entry name" value="TRCF domain-like"/>
    <property type="match status" value="1"/>
</dbReference>
<keyword evidence="7 13" id="KW-0067">ATP-binding</keyword>
<dbReference type="Pfam" id="PF17757">
    <property type="entry name" value="UvrB_inter"/>
    <property type="match status" value="1"/>
</dbReference>
<protein>
    <recommendedName>
        <fullName evidence="12 13">Transcription-repair-coupling factor</fullName>
        <shortName evidence="13">TRCF</shortName>
        <ecNumber evidence="13">3.6.4.-</ecNumber>
    </recommendedName>
</protein>
<reference evidence="17 18" key="1">
    <citation type="submission" date="2019-06" db="EMBL/GenBank/DDBJ databases">
        <title>Metagenome assembled Genome of Spiribacter salinus SL48-SHIP from the microbial mat of Salt Lake 48 (Novosibirsk region, Russia).</title>
        <authorList>
            <person name="Shipova A."/>
            <person name="Rozanov A.S."/>
            <person name="Bryanskaya A.V."/>
            <person name="Peltek S.E."/>
        </authorList>
    </citation>
    <scope>NUCLEOTIDE SEQUENCE [LARGE SCALE GENOMIC DNA]</scope>
    <source>
        <strain evidence="17">SL48-SHIP-2</strain>
    </source>
</reference>
<keyword evidence="8 13" id="KW-0238">DNA-binding</keyword>
<dbReference type="Pfam" id="PF00270">
    <property type="entry name" value="DEAD"/>
    <property type="match status" value="1"/>
</dbReference>
<sequence>MTSTDAELLAPALPERAGERQDWLGLPGDAPALAIAEASRRHDGPLLVVTAGSTEAQQLRRGLRFFAPDEDIELMPDWEVLPYDVFSPHQDIVSERLRALHRLSRRRRGILILPVATLMQRIAPPEFLRSTVTRLAVGEALDLEAMRRGLEQAGYRCVSEVLEHGEFTVRGSILDLFPMGATAPYRIDLFDTEIDTIRRFDPETQRSAERLESIELLPAHEFPTDEAAISRFRHQFRARFEGDPMASAVYQSVSDGHIPNGIEAYLPLFFEQTASLFDYLPADTLAIRHGDIDTQMDTDWHQIGERFEQRRHDRERPLLPPDTLYLNPDHVRQGLNAHPLIDIAADHRREPARARDRSLSSRPLPDLARGSAEHDGLDALVRFIGEHTGAVLLTAETPGRREALRERLQADNLRPSAMEDWPTFLTERPSVGLTVAPLDHGFRLPDSDIAVIPEAALYPERAEQRRRRKSAPQRDPESIIRDLTDLRPGAPVVHEQHGVGRYRGLQTLTIDQVDTEFLTLEYAGDDKLYVPVSSLHLISRYTGADTDEAPLHRLGSGQWEKARRRAAEKARDVAAELLDIYARREAQQGEPHRVPEDEYARFAAQFPFEETPDQEVAIHAVLQDLKRSRPMDRVVCGDVGFGKTEVAMRAAFAGVQSGRQVAVLVPTTLLCQQHYQNFSDRFADWPVRIEQLSRFQSANEQARTLADLEAGKVDIVIGTHKLLQRSVQFRELGLLIIDEEHRFGVRQKETLKRMRANVDVLNLTATPIPRTLNMSLAGLRDLSIIATPPARRLAVKTFVNEWNDALIREACLRELHRGGQVYFLHNDVQSIQRTAEALAELLPEARVRTAHGQMPERELERVMLDFYHQRYNILVCTTIIESGIDVPTANTIIINRADHLGLAQLHQLRGRVGRSHHRAYAYLLAPPRRSQTPDAAKRLEAIASLEDLGIGFALASHDLEIRGAGELLGEGQSGQIHEVGFTLYNDLLDRAVQSLKAGQEPALTQPLEQATEVDLHIPALLPADYLPDVHTRLVMYKRIASAKGADGLRELQVEMIDRFGLLPEPAKNLMAIAQLRQRAQAMGIERIEAGPGGGLVQFSDAPQVDAGALVRMVQEKPAVYRLEGQERLRFRLETETPEARIEAIEQMLQAMALREAA</sequence>
<comment type="caution">
    <text evidence="17">The sequence shown here is derived from an EMBL/GenBank/DDBJ whole genome shotgun (WGS) entry which is preliminary data.</text>
</comment>
<dbReference type="InterPro" id="IPR037235">
    <property type="entry name" value="TRCF-like_C_D7"/>
</dbReference>
<comment type="function">
    <text evidence="13">Couples transcription and DNA repair by recognizing RNA polymerase (RNAP) stalled at DNA lesions. Mediates ATP-dependent release of RNAP and its truncated transcript from the DNA, and recruitment of nucleotide excision repair machinery to the damaged site.</text>
</comment>
<evidence type="ECO:0000256" key="5">
    <source>
        <dbReference type="ARBA" id="ARBA00022801"/>
    </source>
</evidence>
<dbReference type="Gene3D" id="3.40.50.300">
    <property type="entry name" value="P-loop containing nucleotide triphosphate hydrolases"/>
    <property type="match status" value="2"/>
</dbReference>
<dbReference type="Gene3D" id="3.30.2060.10">
    <property type="entry name" value="Penicillin-binding protein 1b domain"/>
    <property type="match status" value="1"/>
</dbReference>
<dbReference type="EC" id="3.6.4.-" evidence="13"/>
<keyword evidence="5 13" id="KW-0378">Hydrolase</keyword>
<dbReference type="PANTHER" id="PTHR47964">
    <property type="entry name" value="ATP-DEPENDENT DNA HELICASE HOMOLOG RECG, CHLOROPLASTIC"/>
    <property type="match status" value="1"/>
</dbReference>
<dbReference type="AlphaFoldDB" id="A0A540VVX6"/>
<dbReference type="Gene3D" id="3.90.1150.50">
    <property type="entry name" value="Transcription-repair-coupling factor, D7 domain"/>
    <property type="match status" value="1"/>
</dbReference>
<feature type="domain" description="Helicase ATP-binding" evidence="15">
    <location>
        <begin position="624"/>
        <end position="785"/>
    </location>
</feature>
<evidence type="ECO:0000259" key="15">
    <source>
        <dbReference type="PROSITE" id="PS51192"/>
    </source>
</evidence>
<dbReference type="EMBL" id="VIFK01000017">
    <property type="protein sequence ID" value="TQF00294.1"/>
    <property type="molecule type" value="Genomic_DNA"/>
</dbReference>
<dbReference type="Gene3D" id="3.40.50.11180">
    <property type="match status" value="1"/>
</dbReference>
<dbReference type="PROSITE" id="PS51194">
    <property type="entry name" value="HELICASE_CTER"/>
    <property type="match status" value="1"/>
</dbReference>
<dbReference type="SUPFAM" id="SSF141259">
    <property type="entry name" value="CarD-like"/>
    <property type="match status" value="1"/>
</dbReference>
<evidence type="ECO:0000256" key="11">
    <source>
        <dbReference type="ARBA" id="ARBA00061399"/>
    </source>
</evidence>
<evidence type="ECO:0000256" key="4">
    <source>
        <dbReference type="ARBA" id="ARBA00022763"/>
    </source>
</evidence>
<dbReference type="STRING" id="1260251.SPISAL_04175"/>
<evidence type="ECO:0000256" key="7">
    <source>
        <dbReference type="ARBA" id="ARBA00022840"/>
    </source>
</evidence>
<dbReference type="SMART" id="SM00982">
    <property type="entry name" value="TRCF"/>
    <property type="match status" value="1"/>
</dbReference>
<evidence type="ECO:0000256" key="6">
    <source>
        <dbReference type="ARBA" id="ARBA00022806"/>
    </source>
</evidence>
<evidence type="ECO:0000256" key="2">
    <source>
        <dbReference type="ARBA" id="ARBA00022490"/>
    </source>
</evidence>